<dbReference type="SUPFAM" id="SSF103481">
    <property type="entry name" value="Multidrug resistance efflux transporter EmrE"/>
    <property type="match status" value="1"/>
</dbReference>
<dbReference type="Gene3D" id="1.10.3730.20">
    <property type="match status" value="1"/>
</dbReference>
<accession>A0A917YUV6</accession>
<dbReference type="PANTHER" id="PTHR30561:SF6">
    <property type="entry name" value="SPERMIDINE EXPORT PROTEIN MDTI"/>
    <property type="match status" value="1"/>
</dbReference>
<keyword evidence="7 10" id="KW-1133">Transmembrane helix</keyword>
<reference evidence="11" key="1">
    <citation type="journal article" date="2014" name="Int. J. Syst. Evol. Microbiol.">
        <title>Complete genome sequence of Corynebacterium casei LMG S-19264T (=DSM 44701T), isolated from a smear-ripened cheese.</title>
        <authorList>
            <consortium name="US DOE Joint Genome Institute (JGI-PGF)"/>
            <person name="Walter F."/>
            <person name="Albersmeier A."/>
            <person name="Kalinowski J."/>
            <person name="Ruckert C."/>
        </authorList>
    </citation>
    <scope>NUCLEOTIDE SEQUENCE</scope>
    <source>
        <strain evidence="11">CGMCC 1.7086</strain>
    </source>
</reference>
<evidence type="ECO:0000256" key="3">
    <source>
        <dbReference type="ARBA" id="ARBA00021114"/>
    </source>
</evidence>
<keyword evidence="12" id="KW-1185">Reference proteome</keyword>
<feature type="transmembrane region" description="Helical" evidence="10">
    <location>
        <begin position="34"/>
        <end position="52"/>
    </location>
</feature>
<evidence type="ECO:0000313" key="11">
    <source>
        <dbReference type="EMBL" id="GGO67328.1"/>
    </source>
</evidence>
<evidence type="ECO:0000313" key="12">
    <source>
        <dbReference type="Proteomes" id="UP000606935"/>
    </source>
</evidence>
<evidence type="ECO:0000256" key="10">
    <source>
        <dbReference type="SAM" id="Phobius"/>
    </source>
</evidence>
<dbReference type="Pfam" id="PF00893">
    <property type="entry name" value="Multi_Drug_Res"/>
    <property type="match status" value="1"/>
</dbReference>
<dbReference type="EMBL" id="BMLS01000002">
    <property type="protein sequence ID" value="GGO67328.1"/>
    <property type="molecule type" value="Genomic_DNA"/>
</dbReference>
<evidence type="ECO:0000256" key="5">
    <source>
        <dbReference type="ARBA" id="ARBA00022519"/>
    </source>
</evidence>
<dbReference type="GO" id="GO:1903711">
    <property type="term" value="P:spermidine transmembrane transport"/>
    <property type="evidence" value="ECO:0007669"/>
    <property type="project" value="TreeGrafter"/>
</dbReference>
<evidence type="ECO:0000256" key="8">
    <source>
        <dbReference type="ARBA" id="ARBA00023136"/>
    </source>
</evidence>
<comment type="caution">
    <text evidence="11">The sequence shown here is derived from an EMBL/GenBank/DDBJ whole genome shotgun (WGS) entry which is preliminary data.</text>
</comment>
<feature type="transmembrane region" description="Helical" evidence="10">
    <location>
        <begin position="86"/>
        <end position="105"/>
    </location>
</feature>
<comment type="similarity">
    <text evidence="9">Belongs to the drug/metabolite transporter (DMT) superfamily. Small multidrug resistance (SMR) (TC 2.A.7.1) family.</text>
</comment>
<comment type="subcellular location">
    <subcellularLocation>
        <location evidence="1">Cell inner membrane</location>
        <topology evidence="1">Multi-pass membrane protein</topology>
    </subcellularLocation>
    <subcellularLocation>
        <location evidence="9">Cell membrane</location>
        <topology evidence="9">Multi-pass membrane protein</topology>
    </subcellularLocation>
</comment>
<keyword evidence="8 10" id="KW-0472">Membrane</keyword>
<gene>
    <name evidence="11" type="ORF">GCM10010982_13520</name>
</gene>
<dbReference type="PANTHER" id="PTHR30561">
    <property type="entry name" value="SMR FAMILY PROTON-DEPENDENT DRUG EFFLUX TRANSPORTER SUGE"/>
    <property type="match status" value="1"/>
</dbReference>
<dbReference type="GO" id="GO:0015220">
    <property type="term" value="F:choline transmembrane transporter activity"/>
    <property type="evidence" value="ECO:0007669"/>
    <property type="project" value="TreeGrafter"/>
</dbReference>
<evidence type="ECO:0000256" key="4">
    <source>
        <dbReference type="ARBA" id="ARBA00022475"/>
    </source>
</evidence>
<dbReference type="AlphaFoldDB" id="A0A917YUV6"/>
<dbReference type="RefSeq" id="WP_188692210.1">
    <property type="nucleotide sequence ID" value="NZ_BMLS01000002.1"/>
</dbReference>
<dbReference type="InterPro" id="IPR045324">
    <property type="entry name" value="Small_multidrug_res"/>
</dbReference>
<proteinExistence type="inferred from homology"/>
<evidence type="ECO:0000256" key="7">
    <source>
        <dbReference type="ARBA" id="ARBA00022989"/>
    </source>
</evidence>
<dbReference type="Proteomes" id="UP000606935">
    <property type="component" value="Unassembled WGS sequence"/>
</dbReference>
<feature type="transmembrane region" description="Helical" evidence="10">
    <location>
        <begin position="6"/>
        <end position="22"/>
    </location>
</feature>
<dbReference type="InterPro" id="IPR037185">
    <property type="entry name" value="EmrE-like"/>
</dbReference>
<name>A0A917YUV6_9ALTE</name>
<evidence type="ECO:0000256" key="9">
    <source>
        <dbReference type="RuleBase" id="RU003942"/>
    </source>
</evidence>
<evidence type="ECO:0000256" key="6">
    <source>
        <dbReference type="ARBA" id="ARBA00022692"/>
    </source>
</evidence>
<sequence length="106" mass="11180">MSIHLFYVLGSVGLDIIANLALEKSQGFAHKGWGILSIVFIMGAFALLALAVQGINLFMAYAIWGALSIAGTAIATRLVFGHKLNLVSCLGLALLIGSVLLMRLGH</sequence>
<evidence type="ECO:0000256" key="1">
    <source>
        <dbReference type="ARBA" id="ARBA00004429"/>
    </source>
</evidence>
<keyword evidence="4" id="KW-1003">Cell membrane</keyword>
<feature type="transmembrane region" description="Helical" evidence="10">
    <location>
        <begin position="58"/>
        <end position="79"/>
    </location>
</feature>
<keyword evidence="5" id="KW-0997">Cell inner membrane</keyword>
<keyword evidence="6 9" id="KW-0812">Transmembrane</keyword>
<dbReference type="GO" id="GO:0015199">
    <property type="term" value="F:amino-acid betaine transmembrane transporter activity"/>
    <property type="evidence" value="ECO:0007669"/>
    <property type="project" value="TreeGrafter"/>
</dbReference>
<comment type="subunit">
    <text evidence="2">Forms a complex with MdtJ.</text>
</comment>
<dbReference type="GO" id="GO:0005886">
    <property type="term" value="C:plasma membrane"/>
    <property type="evidence" value="ECO:0007669"/>
    <property type="project" value="UniProtKB-SubCell"/>
</dbReference>
<dbReference type="GO" id="GO:0031460">
    <property type="term" value="P:glycine betaine transport"/>
    <property type="evidence" value="ECO:0007669"/>
    <property type="project" value="TreeGrafter"/>
</dbReference>
<organism evidence="11 12">
    <name type="scientific">Bowmanella pacifica</name>
    <dbReference type="NCBI Taxonomy" id="502051"/>
    <lineage>
        <taxon>Bacteria</taxon>
        <taxon>Pseudomonadati</taxon>
        <taxon>Pseudomonadota</taxon>
        <taxon>Gammaproteobacteria</taxon>
        <taxon>Alteromonadales</taxon>
        <taxon>Alteromonadaceae</taxon>
        <taxon>Bowmanella</taxon>
    </lineage>
</organism>
<dbReference type="InterPro" id="IPR000390">
    <property type="entry name" value="Small_drug/metabolite_transptr"/>
</dbReference>
<dbReference type="GO" id="GO:0015297">
    <property type="term" value="F:antiporter activity"/>
    <property type="evidence" value="ECO:0007669"/>
    <property type="project" value="TreeGrafter"/>
</dbReference>
<protein>
    <recommendedName>
        <fullName evidence="3">Spermidine export protein MdtI</fullName>
    </recommendedName>
</protein>
<reference evidence="11" key="2">
    <citation type="submission" date="2020-09" db="EMBL/GenBank/DDBJ databases">
        <authorList>
            <person name="Sun Q."/>
            <person name="Zhou Y."/>
        </authorList>
    </citation>
    <scope>NUCLEOTIDE SEQUENCE</scope>
    <source>
        <strain evidence="11">CGMCC 1.7086</strain>
    </source>
</reference>
<evidence type="ECO:0000256" key="2">
    <source>
        <dbReference type="ARBA" id="ARBA00011359"/>
    </source>
</evidence>